<protein>
    <submittedName>
        <fullName evidence="1">Unannotated protein</fullName>
    </submittedName>
</protein>
<dbReference type="InterPro" id="IPR011660">
    <property type="entry name" value="VapB-like"/>
</dbReference>
<dbReference type="SUPFAM" id="SSF47598">
    <property type="entry name" value="Ribbon-helix-helix"/>
    <property type="match status" value="1"/>
</dbReference>
<dbReference type="AlphaFoldDB" id="A0A6J6SXW2"/>
<accession>A0A6J6SXW2</accession>
<dbReference type="GO" id="GO:0006355">
    <property type="term" value="P:regulation of DNA-templated transcription"/>
    <property type="evidence" value="ECO:0007669"/>
    <property type="project" value="InterPro"/>
</dbReference>
<proteinExistence type="predicted"/>
<evidence type="ECO:0000313" key="1">
    <source>
        <dbReference type="EMBL" id="CAB4739660.1"/>
    </source>
</evidence>
<reference evidence="1" key="1">
    <citation type="submission" date="2020-05" db="EMBL/GenBank/DDBJ databases">
        <authorList>
            <person name="Chiriac C."/>
            <person name="Salcher M."/>
            <person name="Ghai R."/>
            <person name="Kavagutti S V."/>
        </authorList>
    </citation>
    <scope>NUCLEOTIDE SEQUENCE</scope>
</reference>
<dbReference type="Pfam" id="PF07704">
    <property type="entry name" value="PSK_trans_fac"/>
    <property type="match status" value="1"/>
</dbReference>
<gene>
    <name evidence="1" type="ORF">UFOPK2761_01167</name>
</gene>
<name>A0A6J6SXW2_9ZZZZ</name>
<sequence>MPTLNLKDPEVYRLARELAQRRGTSMTAAVRAALAEAVEREPVPRRRASVEEILELARAIRESSDEPFLTDDDLYDEWGLPR</sequence>
<dbReference type="InterPro" id="IPR010985">
    <property type="entry name" value="Ribbon_hlx_hlx"/>
</dbReference>
<dbReference type="EMBL" id="CAEZYQ010000007">
    <property type="protein sequence ID" value="CAB4739660.1"/>
    <property type="molecule type" value="Genomic_DNA"/>
</dbReference>
<organism evidence="1">
    <name type="scientific">freshwater metagenome</name>
    <dbReference type="NCBI Taxonomy" id="449393"/>
    <lineage>
        <taxon>unclassified sequences</taxon>
        <taxon>metagenomes</taxon>
        <taxon>ecological metagenomes</taxon>
    </lineage>
</organism>